<dbReference type="GO" id="GO:0015035">
    <property type="term" value="F:protein-disulfide reductase activity"/>
    <property type="evidence" value="ECO:0007669"/>
    <property type="project" value="InterPro"/>
</dbReference>
<sequence>MKTDILLIDGHCVLCSNLAKWIAKNTNGKAFKIGALQDEELFNHYGWKSTEDLKSVVYVTKSGEWLERSNAIIALSKGLNQPYRFLGNLLKIFPRALRNWVYDIIASSRYRWFGKKEECDLPSEALRDIEIKKPFG</sequence>
<keyword evidence="2" id="KW-1185">Reference proteome</keyword>
<dbReference type="RefSeq" id="WP_147013557.1">
    <property type="nucleotide sequence ID" value="NZ_VORB01000003.1"/>
</dbReference>
<name>A0A5C6V957_9FLAO</name>
<accession>A0A5C6V957</accession>
<comment type="caution">
    <text evidence="1">The sequence shown here is derived from an EMBL/GenBank/DDBJ whole genome shotgun (WGS) entry which is preliminary data.</text>
</comment>
<gene>
    <name evidence="1" type="ORF">FRX97_03785</name>
</gene>
<proteinExistence type="predicted"/>
<dbReference type="InterPro" id="IPR052927">
    <property type="entry name" value="DCC_oxidoreductase"/>
</dbReference>
<dbReference type="EMBL" id="VORB01000003">
    <property type="protein sequence ID" value="TXC81647.1"/>
    <property type="molecule type" value="Genomic_DNA"/>
</dbReference>
<organism evidence="1 2">
    <name type="scientific">Luteibaculum oceani</name>
    <dbReference type="NCBI Taxonomy" id="1294296"/>
    <lineage>
        <taxon>Bacteria</taxon>
        <taxon>Pseudomonadati</taxon>
        <taxon>Bacteroidota</taxon>
        <taxon>Flavobacteriia</taxon>
        <taxon>Flavobacteriales</taxon>
        <taxon>Luteibaculaceae</taxon>
        <taxon>Luteibaculum</taxon>
    </lineage>
</organism>
<dbReference type="PANTHER" id="PTHR33639:SF2">
    <property type="entry name" value="DUF393 DOMAIN-CONTAINING PROTEIN"/>
    <property type="match status" value="1"/>
</dbReference>
<evidence type="ECO:0000313" key="1">
    <source>
        <dbReference type="EMBL" id="TXC81647.1"/>
    </source>
</evidence>
<evidence type="ECO:0000313" key="2">
    <source>
        <dbReference type="Proteomes" id="UP000321168"/>
    </source>
</evidence>
<reference evidence="1 2" key="1">
    <citation type="submission" date="2019-08" db="EMBL/GenBank/DDBJ databases">
        <title>Genome of Luteibaculum oceani JCM 18817.</title>
        <authorList>
            <person name="Bowman J.P."/>
        </authorList>
    </citation>
    <scope>NUCLEOTIDE SEQUENCE [LARGE SCALE GENOMIC DNA]</scope>
    <source>
        <strain evidence="1 2">JCM 18817</strain>
    </source>
</reference>
<dbReference type="InterPro" id="IPR007263">
    <property type="entry name" value="DCC1-like"/>
</dbReference>
<dbReference type="AlphaFoldDB" id="A0A5C6V957"/>
<protein>
    <submittedName>
        <fullName evidence="1">DUF393 domain-containing protein</fullName>
    </submittedName>
</protein>
<dbReference type="PANTHER" id="PTHR33639">
    <property type="entry name" value="THIOL-DISULFIDE OXIDOREDUCTASE DCC"/>
    <property type="match status" value="1"/>
</dbReference>
<dbReference type="Proteomes" id="UP000321168">
    <property type="component" value="Unassembled WGS sequence"/>
</dbReference>
<dbReference type="OrthoDB" id="9785438at2"/>
<dbReference type="Pfam" id="PF04134">
    <property type="entry name" value="DCC1-like"/>
    <property type="match status" value="1"/>
</dbReference>